<evidence type="ECO:0000313" key="1">
    <source>
        <dbReference type="EMBL" id="SUZ78094.1"/>
    </source>
</evidence>
<protein>
    <recommendedName>
        <fullName evidence="2">Outer-membrane lipoprotein LolB</fullName>
    </recommendedName>
</protein>
<proteinExistence type="predicted"/>
<gene>
    <name evidence="1" type="ORF">METZ01_LOCUS30948</name>
</gene>
<name>A0A381QGS4_9ZZZZ</name>
<sequence>MFILITGCTQLPSFESEPYLEQQTALPNIDDKKFCRGKGYIISEGEMKGRLNFTFTSSRDTAFIQFKDLIGRKTLFLILSDKSIDAWDMLHNQRYDKASILLSLPFFEMIQPDDMRTFLWGEIPKIFSDPEIIKNQSEQISGGIQFRSNQTEHGPLVEHVTFNMKDERQKIELVLMDREYDAQYPHLIRKIPDSIPPIKVNS</sequence>
<evidence type="ECO:0008006" key="2">
    <source>
        <dbReference type="Google" id="ProtNLM"/>
    </source>
</evidence>
<accession>A0A381QGS4</accession>
<dbReference type="EMBL" id="UINC01001340">
    <property type="protein sequence ID" value="SUZ78094.1"/>
    <property type="molecule type" value="Genomic_DNA"/>
</dbReference>
<reference evidence="1" key="1">
    <citation type="submission" date="2018-05" db="EMBL/GenBank/DDBJ databases">
        <authorList>
            <person name="Lanie J.A."/>
            <person name="Ng W.-L."/>
            <person name="Kazmierczak K.M."/>
            <person name="Andrzejewski T.M."/>
            <person name="Davidsen T.M."/>
            <person name="Wayne K.J."/>
            <person name="Tettelin H."/>
            <person name="Glass J.I."/>
            <person name="Rusch D."/>
            <person name="Podicherti R."/>
            <person name="Tsui H.-C.T."/>
            <person name="Winkler M.E."/>
        </authorList>
    </citation>
    <scope>NUCLEOTIDE SEQUENCE</scope>
</reference>
<organism evidence="1">
    <name type="scientific">marine metagenome</name>
    <dbReference type="NCBI Taxonomy" id="408172"/>
    <lineage>
        <taxon>unclassified sequences</taxon>
        <taxon>metagenomes</taxon>
        <taxon>ecological metagenomes</taxon>
    </lineage>
</organism>
<dbReference type="AlphaFoldDB" id="A0A381QGS4"/>